<comment type="caution">
    <text evidence="1">The sequence shown here is derived from an EMBL/GenBank/DDBJ whole genome shotgun (WGS) entry which is preliminary data.</text>
</comment>
<reference evidence="1 2" key="1">
    <citation type="journal article" date="2020" name="Nature">
        <title>Six reference-quality genomes reveal evolution of bat adaptations.</title>
        <authorList>
            <person name="Jebb D."/>
            <person name="Huang Z."/>
            <person name="Pippel M."/>
            <person name="Hughes G.M."/>
            <person name="Lavrichenko K."/>
            <person name="Devanna P."/>
            <person name="Winkler S."/>
            <person name="Jermiin L.S."/>
            <person name="Skirmuntt E.C."/>
            <person name="Katzourakis A."/>
            <person name="Burkitt-Gray L."/>
            <person name="Ray D.A."/>
            <person name="Sullivan K.A.M."/>
            <person name="Roscito J.G."/>
            <person name="Kirilenko B.M."/>
            <person name="Davalos L.M."/>
            <person name="Corthals A.P."/>
            <person name="Power M.L."/>
            <person name="Jones G."/>
            <person name="Ransome R.D."/>
            <person name="Dechmann D.K.N."/>
            <person name="Locatelli A.G."/>
            <person name="Puechmaille S.J."/>
            <person name="Fedrigo O."/>
            <person name="Jarvis E.D."/>
            <person name="Hiller M."/>
            <person name="Vernes S.C."/>
            <person name="Myers E.W."/>
            <person name="Teeling E.C."/>
        </authorList>
    </citation>
    <scope>NUCLEOTIDE SEQUENCE [LARGE SCALE GENOMIC DNA]</scope>
    <source>
        <strain evidence="1">MRouAeg1</strain>
        <tissue evidence="1">Muscle</tissue>
    </source>
</reference>
<sequence>MLTSYVFDRSAWTLLTKSATRLACWPQQPHPACACCVPRRRPFSLVLGSVPFSTETCCTGSEPRSSSLSPTTWVWGRLCRLGLMKSPTHDEIPRRRISPVVFLALSSIRQCGCLSNIGGLWVHPESTPMILPPASGSVSQNSVRKAGTLVARWMTGQGQRSDQKRRVGKAGRCPAPAPCLQGVREVGTSQGRLPCLGSGCYWAQTHLPGAPP</sequence>
<protein>
    <submittedName>
        <fullName evidence="1">Uncharacterized protein</fullName>
    </submittedName>
</protein>
<evidence type="ECO:0000313" key="2">
    <source>
        <dbReference type="Proteomes" id="UP000593571"/>
    </source>
</evidence>
<gene>
    <name evidence="1" type="ORF">HJG63_007731</name>
</gene>
<dbReference type="EMBL" id="JACASE010000001">
    <property type="protein sequence ID" value="KAF6505838.1"/>
    <property type="molecule type" value="Genomic_DNA"/>
</dbReference>
<keyword evidence="2" id="KW-1185">Reference proteome</keyword>
<organism evidence="1 2">
    <name type="scientific">Rousettus aegyptiacus</name>
    <name type="common">Egyptian fruit bat</name>
    <name type="synonym">Pteropus aegyptiacus</name>
    <dbReference type="NCBI Taxonomy" id="9407"/>
    <lineage>
        <taxon>Eukaryota</taxon>
        <taxon>Metazoa</taxon>
        <taxon>Chordata</taxon>
        <taxon>Craniata</taxon>
        <taxon>Vertebrata</taxon>
        <taxon>Euteleostomi</taxon>
        <taxon>Mammalia</taxon>
        <taxon>Eutheria</taxon>
        <taxon>Laurasiatheria</taxon>
        <taxon>Chiroptera</taxon>
        <taxon>Yinpterochiroptera</taxon>
        <taxon>Pteropodoidea</taxon>
        <taxon>Pteropodidae</taxon>
        <taxon>Rousettinae</taxon>
        <taxon>Rousettus</taxon>
    </lineage>
</organism>
<dbReference type="Proteomes" id="UP000593571">
    <property type="component" value="Unassembled WGS sequence"/>
</dbReference>
<proteinExistence type="predicted"/>
<evidence type="ECO:0000313" key="1">
    <source>
        <dbReference type="EMBL" id="KAF6505838.1"/>
    </source>
</evidence>
<name>A0A7J8KAH2_ROUAE</name>
<dbReference type="AlphaFoldDB" id="A0A7J8KAH2"/>
<accession>A0A7J8KAH2</accession>